<gene>
    <name evidence="2" type="ORF">GCM10017600_08690</name>
</gene>
<evidence type="ECO:0000313" key="2">
    <source>
        <dbReference type="EMBL" id="GLK07464.1"/>
    </source>
</evidence>
<reference evidence="2" key="1">
    <citation type="journal article" date="2014" name="Int. J. Syst. Evol. Microbiol.">
        <title>Complete genome sequence of Corynebacterium casei LMG S-19264T (=DSM 44701T), isolated from a smear-ripened cheese.</title>
        <authorList>
            <consortium name="US DOE Joint Genome Institute (JGI-PGF)"/>
            <person name="Walter F."/>
            <person name="Albersmeier A."/>
            <person name="Kalinowski J."/>
            <person name="Ruckert C."/>
        </authorList>
    </citation>
    <scope>NUCLEOTIDE SEQUENCE</scope>
    <source>
        <strain evidence="2">VKM Ac-2007</strain>
    </source>
</reference>
<protein>
    <submittedName>
        <fullName evidence="2">Uncharacterized protein</fullName>
    </submittedName>
</protein>
<proteinExistence type="predicted"/>
<comment type="caution">
    <text evidence="2">The sequence shown here is derived from an EMBL/GenBank/DDBJ whole genome shotgun (WGS) entry which is preliminary data.</text>
</comment>
<evidence type="ECO:0000256" key="1">
    <source>
        <dbReference type="SAM" id="MobiDB-lite"/>
    </source>
</evidence>
<dbReference type="EMBL" id="BSEV01000001">
    <property type="protein sequence ID" value="GLK07464.1"/>
    <property type="molecule type" value="Genomic_DNA"/>
</dbReference>
<evidence type="ECO:0000313" key="3">
    <source>
        <dbReference type="Proteomes" id="UP001143474"/>
    </source>
</evidence>
<dbReference type="AlphaFoldDB" id="A0A9W6MAM5"/>
<name>A0A9W6MAM5_9ACTN</name>
<sequence length="124" mass="12625">MRPIYPIHPATDSPAHAGPEPGALVLPGPVIAPGRVRRSAAAGRSSGRSGNQKAPERANPAQGPSYICAADRTRAPDLPVLAGRAAHTSRGSGPGQTVDTVGGVWSREAVSPREAAVRLGVTPE</sequence>
<accession>A0A9W6MAM5</accession>
<reference evidence="2" key="2">
    <citation type="submission" date="2023-01" db="EMBL/GenBank/DDBJ databases">
        <authorList>
            <person name="Sun Q."/>
            <person name="Evtushenko L."/>
        </authorList>
    </citation>
    <scope>NUCLEOTIDE SEQUENCE</scope>
    <source>
        <strain evidence="2">VKM Ac-2007</strain>
    </source>
</reference>
<feature type="region of interest" description="Disordered" evidence="1">
    <location>
        <begin position="1"/>
        <end position="68"/>
    </location>
</feature>
<keyword evidence="3" id="KW-1185">Reference proteome</keyword>
<organism evidence="2 3">
    <name type="scientific">Streptosporangium carneum</name>
    <dbReference type="NCBI Taxonomy" id="47481"/>
    <lineage>
        <taxon>Bacteria</taxon>
        <taxon>Bacillati</taxon>
        <taxon>Actinomycetota</taxon>
        <taxon>Actinomycetes</taxon>
        <taxon>Streptosporangiales</taxon>
        <taxon>Streptosporangiaceae</taxon>
        <taxon>Streptosporangium</taxon>
    </lineage>
</organism>
<dbReference type="Proteomes" id="UP001143474">
    <property type="component" value="Unassembled WGS sequence"/>
</dbReference>
<feature type="compositionally biased region" description="Low complexity" evidence="1">
    <location>
        <begin position="39"/>
        <end position="50"/>
    </location>
</feature>